<feature type="domain" description="Histidine kinase" evidence="20">
    <location>
        <begin position="628"/>
        <end position="847"/>
    </location>
</feature>
<dbReference type="InterPro" id="IPR005467">
    <property type="entry name" value="His_kinase_dom"/>
</dbReference>
<dbReference type="InterPro" id="IPR003660">
    <property type="entry name" value="HAMP_dom"/>
</dbReference>
<feature type="modified residue" description="Phosphohistidine" evidence="16">
    <location>
        <position position="1064"/>
    </location>
</feature>
<comment type="catalytic activity">
    <reaction evidence="1">
        <text>ATP + protein L-histidine = ADP + protein N-phospho-L-histidine.</text>
        <dbReference type="EC" id="2.7.13.3"/>
    </reaction>
</comment>
<evidence type="ECO:0000256" key="14">
    <source>
        <dbReference type="ARBA" id="ARBA00064003"/>
    </source>
</evidence>
<dbReference type="CDD" id="cd16922">
    <property type="entry name" value="HATPase_EvgS-ArcB-TorS-like"/>
    <property type="match status" value="1"/>
</dbReference>
<evidence type="ECO:0000256" key="12">
    <source>
        <dbReference type="ARBA" id="ARBA00023012"/>
    </source>
</evidence>
<dbReference type="Gene3D" id="1.20.120.160">
    <property type="entry name" value="HPT domain"/>
    <property type="match status" value="1"/>
</dbReference>
<dbReference type="InterPro" id="IPR036641">
    <property type="entry name" value="HPT_dom_sf"/>
</dbReference>
<dbReference type="NCBIfam" id="TIGR00229">
    <property type="entry name" value="sensory_box"/>
    <property type="match status" value="1"/>
</dbReference>
<dbReference type="Pfam" id="PF01627">
    <property type="entry name" value="Hpt"/>
    <property type="match status" value="1"/>
</dbReference>
<evidence type="ECO:0000259" key="24">
    <source>
        <dbReference type="PROSITE" id="PS50885"/>
    </source>
</evidence>
<feature type="modified residue" description="4-aspartylphosphate" evidence="17">
    <location>
        <position position="920"/>
    </location>
</feature>
<dbReference type="Pfam" id="PF02518">
    <property type="entry name" value="HATPase_c"/>
    <property type="match status" value="1"/>
</dbReference>
<protein>
    <recommendedName>
        <fullName evidence="15">Sensory/regulatory protein RpfC</fullName>
        <ecNumber evidence="3">2.7.13.3</ecNumber>
    </recommendedName>
</protein>
<keyword evidence="18" id="KW-0175">Coiled coil</keyword>
<dbReference type="KEGG" id="dma:DMR_28640"/>
<keyword evidence="12" id="KW-0902">Two-component regulatory system</keyword>
<keyword evidence="4" id="KW-1003">Cell membrane</keyword>
<dbReference type="SMART" id="SM00091">
    <property type="entry name" value="PAS"/>
    <property type="match status" value="2"/>
</dbReference>
<dbReference type="Pfam" id="PF00072">
    <property type="entry name" value="Response_reg"/>
    <property type="match status" value="1"/>
</dbReference>
<dbReference type="OrthoDB" id="5437181at2"/>
<dbReference type="CDD" id="cd00082">
    <property type="entry name" value="HisKA"/>
    <property type="match status" value="1"/>
</dbReference>
<dbReference type="CDD" id="cd06225">
    <property type="entry name" value="HAMP"/>
    <property type="match status" value="1"/>
</dbReference>
<dbReference type="STRING" id="573370.DMR_28640"/>
<keyword evidence="27" id="KW-1185">Reference proteome</keyword>
<dbReference type="FunFam" id="3.30.565.10:FF:000010">
    <property type="entry name" value="Sensor histidine kinase RcsC"/>
    <property type="match status" value="1"/>
</dbReference>
<feature type="coiled-coil region" evidence="18">
    <location>
        <begin position="601"/>
        <end position="628"/>
    </location>
</feature>
<evidence type="ECO:0000259" key="22">
    <source>
        <dbReference type="PROSITE" id="PS50112"/>
    </source>
</evidence>
<dbReference type="HOGENOM" id="CLU_000445_114_21_7"/>
<evidence type="ECO:0000256" key="4">
    <source>
        <dbReference type="ARBA" id="ARBA00022475"/>
    </source>
</evidence>
<dbReference type="InterPro" id="IPR011006">
    <property type="entry name" value="CheY-like_superfamily"/>
</dbReference>
<dbReference type="InterPro" id="IPR033479">
    <property type="entry name" value="dCache_1"/>
</dbReference>
<dbReference type="PROSITE" id="PS50885">
    <property type="entry name" value="HAMP"/>
    <property type="match status" value="1"/>
</dbReference>
<organism evidence="26 27">
    <name type="scientific">Solidesulfovibrio magneticus (strain ATCC 700980 / DSM 13731 / RS-1)</name>
    <name type="common">Desulfovibrio magneticus</name>
    <dbReference type="NCBI Taxonomy" id="573370"/>
    <lineage>
        <taxon>Bacteria</taxon>
        <taxon>Pseudomonadati</taxon>
        <taxon>Thermodesulfobacteriota</taxon>
        <taxon>Desulfovibrionia</taxon>
        <taxon>Desulfovibrionales</taxon>
        <taxon>Desulfovibrionaceae</taxon>
        <taxon>Solidesulfovibrio</taxon>
    </lineage>
</organism>
<dbReference type="InterPro" id="IPR004358">
    <property type="entry name" value="Sig_transdc_His_kin-like_C"/>
</dbReference>
<keyword evidence="5 17" id="KW-0597">Phosphoprotein</keyword>
<dbReference type="FunFam" id="1.10.287.130:FF:000002">
    <property type="entry name" value="Two-component osmosensing histidine kinase"/>
    <property type="match status" value="1"/>
</dbReference>
<feature type="region of interest" description="Disordered" evidence="19">
    <location>
        <begin position="1113"/>
        <end position="1133"/>
    </location>
</feature>
<dbReference type="InterPro" id="IPR013656">
    <property type="entry name" value="PAS_4"/>
</dbReference>
<name>C4XHI1_SOLM1</name>
<comment type="subunit">
    <text evidence="14">At low DSF concentrations, interacts with RpfF.</text>
</comment>
<keyword evidence="11" id="KW-1133">Transmembrane helix</keyword>
<feature type="domain" description="PAC" evidence="23">
    <location>
        <begin position="432"/>
        <end position="484"/>
    </location>
</feature>
<dbReference type="PROSITE" id="PS50110">
    <property type="entry name" value="RESPONSE_REGULATORY"/>
    <property type="match status" value="1"/>
</dbReference>
<dbReference type="EC" id="2.7.13.3" evidence="3"/>
<dbReference type="SUPFAM" id="SSF47226">
    <property type="entry name" value="Histidine-containing phosphotransfer domain, HPT domain"/>
    <property type="match status" value="1"/>
</dbReference>
<dbReference type="InterPro" id="IPR035965">
    <property type="entry name" value="PAS-like_dom_sf"/>
</dbReference>
<dbReference type="SMART" id="SM00304">
    <property type="entry name" value="HAMP"/>
    <property type="match status" value="1"/>
</dbReference>
<comment type="subcellular location">
    <subcellularLocation>
        <location evidence="2">Cell membrane</location>
        <topology evidence="2">Multi-pass membrane protein</topology>
    </subcellularLocation>
</comment>
<dbReference type="Pfam" id="PF08448">
    <property type="entry name" value="PAS_4"/>
    <property type="match status" value="2"/>
</dbReference>
<dbReference type="CDD" id="cd00088">
    <property type="entry name" value="HPT"/>
    <property type="match status" value="1"/>
</dbReference>
<evidence type="ECO:0000256" key="17">
    <source>
        <dbReference type="PROSITE-ProRule" id="PRU00169"/>
    </source>
</evidence>
<dbReference type="GO" id="GO:0005886">
    <property type="term" value="C:plasma membrane"/>
    <property type="evidence" value="ECO:0007669"/>
    <property type="project" value="UniProtKB-SubCell"/>
</dbReference>
<evidence type="ECO:0000256" key="3">
    <source>
        <dbReference type="ARBA" id="ARBA00012438"/>
    </source>
</evidence>
<dbReference type="SMART" id="SM00073">
    <property type="entry name" value="HPT"/>
    <property type="match status" value="1"/>
</dbReference>
<dbReference type="Pfam" id="PF02743">
    <property type="entry name" value="dCache_1"/>
    <property type="match status" value="1"/>
</dbReference>
<dbReference type="Gene3D" id="6.10.340.10">
    <property type="match status" value="1"/>
</dbReference>
<feature type="domain" description="Response regulatory" evidence="21">
    <location>
        <begin position="871"/>
        <end position="990"/>
    </location>
</feature>
<evidence type="ECO:0000256" key="16">
    <source>
        <dbReference type="PROSITE-ProRule" id="PRU00110"/>
    </source>
</evidence>
<evidence type="ECO:0000256" key="5">
    <source>
        <dbReference type="ARBA" id="ARBA00022553"/>
    </source>
</evidence>
<evidence type="ECO:0000256" key="2">
    <source>
        <dbReference type="ARBA" id="ARBA00004651"/>
    </source>
</evidence>
<dbReference type="InterPro" id="IPR000700">
    <property type="entry name" value="PAS-assoc_C"/>
</dbReference>
<keyword evidence="6" id="KW-0808">Transferase</keyword>
<evidence type="ECO:0000256" key="15">
    <source>
        <dbReference type="ARBA" id="ARBA00068150"/>
    </source>
</evidence>
<evidence type="ECO:0000313" key="26">
    <source>
        <dbReference type="EMBL" id="BAH76355.1"/>
    </source>
</evidence>
<dbReference type="SMART" id="SM00388">
    <property type="entry name" value="HisKA"/>
    <property type="match status" value="1"/>
</dbReference>
<evidence type="ECO:0000256" key="6">
    <source>
        <dbReference type="ARBA" id="ARBA00022679"/>
    </source>
</evidence>
<dbReference type="CDD" id="cd17546">
    <property type="entry name" value="REC_hyHK_CKI1_RcsC-like"/>
    <property type="match status" value="1"/>
</dbReference>
<dbReference type="Gene3D" id="1.10.287.130">
    <property type="match status" value="1"/>
</dbReference>
<dbReference type="Pfam" id="PF00512">
    <property type="entry name" value="HisKA"/>
    <property type="match status" value="1"/>
</dbReference>
<dbReference type="PANTHER" id="PTHR45339">
    <property type="entry name" value="HYBRID SIGNAL TRANSDUCTION HISTIDINE KINASE J"/>
    <property type="match status" value="1"/>
</dbReference>
<evidence type="ECO:0000259" key="23">
    <source>
        <dbReference type="PROSITE" id="PS50113"/>
    </source>
</evidence>
<dbReference type="InterPro" id="IPR001610">
    <property type="entry name" value="PAC"/>
</dbReference>
<dbReference type="PRINTS" id="PR00344">
    <property type="entry name" value="BCTRLSENSOR"/>
</dbReference>
<evidence type="ECO:0000259" key="20">
    <source>
        <dbReference type="PROSITE" id="PS50109"/>
    </source>
</evidence>
<evidence type="ECO:0000256" key="7">
    <source>
        <dbReference type="ARBA" id="ARBA00022692"/>
    </source>
</evidence>
<dbReference type="InterPro" id="IPR003594">
    <property type="entry name" value="HATPase_dom"/>
</dbReference>
<evidence type="ECO:0000259" key="25">
    <source>
        <dbReference type="PROSITE" id="PS50894"/>
    </source>
</evidence>
<keyword evidence="8" id="KW-0547">Nucleotide-binding</keyword>
<keyword evidence="10" id="KW-0067">ATP-binding</keyword>
<dbReference type="CDD" id="cd12914">
    <property type="entry name" value="PDC1_DGC_like"/>
    <property type="match status" value="1"/>
</dbReference>
<evidence type="ECO:0000256" key="13">
    <source>
        <dbReference type="ARBA" id="ARBA00023136"/>
    </source>
</evidence>
<keyword evidence="7" id="KW-0812">Transmembrane</keyword>
<dbReference type="Pfam" id="PF00672">
    <property type="entry name" value="HAMP"/>
    <property type="match status" value="1"/>
</dbReference>
<feature type="domain" description="HPt" evidence="25">
    <location>
        <begin position="1025"/>
        <end position="1125"/>
    </location>
</feature>
<dbReference type="SUPFAM" id="SSF55874">
    <property type="entry name" value="ATPase domain of HSP90 chaperone/DNA topoisomerase II/histidine kinase"/>
    <property type="match status" value="1"/>
</dbReference>
<dbReference type="SUPFAM" id="SSF158472">
    <property type="entry name" value="HAMP domain-like"/>
    <property type="match status" value="1"/>
</dbReference>
<accession>C4XHI1</accession>
<proteinExistence type="predicted"/>
<reference evidence="26 27" key="1">
    <citation type="journal article" date="2009" name="Genome Res.">
        <title>Whole genome sequence of Desulfovibrio magneticus strain RS-1 revealed common gene clusters in magnetotactic bacteria.</title>
        <authorList>
            <person name="Nakazawa H."/>
            <person name="Arakaki A."/>
            <person name="Narita-Yamada S."/>
            <person name="Yashiro I."/>
            <person name="Jinno K."/>
            <person name="Aoki N."/>
            <person name="Tsuruyama A."/>
            <person name="Okamura Y."/>
            <person name="Tanikawa S."/>
            <person name="Fujita N."/>
            <person name="Takeyama H."/>
            <person name="Matsunaga T."/>
        </authorList>
    </citation>
    <scope>NUCLEOTIDE SEQUENCE [LARGE SCALE GENOMIC DNA]</scope>
    <source>
        <strain evidence="27">ATCC 700980 / DSM 13731 / RS-1</strain>
    </source>
</reference>
<dbReference type="GO" id="GO:0005524">
    <property type="term" value="F:ATP binding"/>
    <property type="evidence" value="ECO:0007669"/>
    <property type="project" value="UniProtKB-KW"/>
</dbReference>
<dbReference type="SUPFAM" id="SSF55785">
    <property type="entry name" value="PYP-like sensor domain (PAS domain)"/>
    <property type="match status" value="2"/>
</dbReference>
<dbReference type="SMART" id="SM00448">
    <property type="entry name" value="REC"/>
    <property type="match status" value="1"/>
</dbReference>
<sequence length="1133" mass="122373">MAWRRLESLRTRLLWLVALTLAPVLALHVASAVEKQRSARVAVDQGLHSIADLAAGNARSLLENYANILRGVTWLAVIKSGDPAQAGRLLTDALAVFPAFQDMALVRPDGTVTAASALPGGATRSLGDRPWLRQALDAPLSTIMAFGPDTLDGKPGLVLAQAVRGPDDGVVGVCAITLAPDWFAAIFKDIRMPEAARACLFTETGTLLTTWPPRPQAAGKTLAGADDVLPHLDQAASLVWTGQGPDDEMQRAVFAPVAAPGGQRLFIRLSQPQAIHEALLIGAWQSDMLLFGLAVALALAAAWWFNRVFLLRPMGQFVAMATDMAAGNLDRRSGLAESKGEMGELGRALDAMADKLKERIRFTQELIDAIPVPVFYKDLESRYLGCNAAYERAIRPLARIRRRTVHDLELPAQAALCAKTDRAVLSGEAETVEYETSLLFRDQTVHDVVVFKSRFHDVAGRTAGVIGVLLDITGRKCSEAELLASRTRYKLLLDSMGDGFVVLSSDYRLVESNPAFQEMTGYGPDELEKMTYRDITPEAWHKPEERLLAEVDAKGSAEVFEKEYRRKDGSILPVAVRPHRHPESPGEDRRYFAVVRDIADVKAIEADLRQAKEAAETANRAKSDFLAKMSHEIRTPLHAVIGMTELTLGTELSPQQRDALETAREAAGNLLGIINDVLDLSRIEAKGLELVIQDFDLRRTLAGVARTLRPQAARKGLFLTLAVAPNTPRHVRGDQGRVRQILLNLVGNAVKFTREGGVTVTVAAPDGDPGQLELAVADTGIGIAPDRLERIFDMFTQADRTVALNFGGTGLGLAICRELVRSMGGEIAVDSVPGQGTVFRVKLRLTPAQVVPIEPARRPVAAPQADARPLRVLVAEDNPINVKVATTFLNRRGHQATVAANGARALECLGHETFDLVLMDVEMPELDGMEATRRLRAGLAGEANRRVPVAAMTAHALAGSMERCLAAGMTEFLPKPLDFTLLAELLARVASDGAGPAVAKPAAQATPETAAVLEHEAALRRLGGDEALLAEVEEDFLRQYPRKLRLIRLCSDAENWDEAALAAHSLKNVAGAVGAESARRLAGQLEDQLRRRDAEAAHETGLALKKNLDEAAAAIRRSRPSEDAGPADAAPQA</sequence>
<dbReference type="RefSeq" id="WP_015861520.1">
    <property type="nucleotide sequence ID" value="NC_012796.1"/>
</dbReference>
<evidence type="ECO:0000256" key="19">
    <source>
        <dbReference type="SAM" id="MobiDB-lite"/>
    </source>
</evidence>
<dbReference type="InterPro" id="IPR036890">
    <property type="entry name" value="HATPase_C_sf"/>
</dbReference>
<dbReference type="SMART" id="SM00387">
    <property type="entry name" value="HATPase_c"/>
    <property type="match status" value="1"/>
</dbReference>
<evidence type="ECO:0000256" key="9">
    <source>
        <dbReference type="ARBA" id="ARBA00022777"/>
    </source>
</evidence>
<dbReference type="PROSITE" id="PS50109">
    <property type="entry name" value="HIS_KIN"/>
    <property type="match status" value="1"/>
</dbReference>
<dbReference type="InterPro" id="IPR001789">
    <property type="entry name" value="Sig_transdc_resp-reg_receiver"/>
</dbReference>
<feature type="domain" description="PAC" evidence="23">
    <location>
        <begin position="558"/>
        <end position="610"/>
    </location>
</feature>
<dbReference type="InterPro" id="IPR008207">
    <property type="entry name" value="Sig_transdc_His_kin_Hpt_dom"/>
</dbReference>
<evidence type="ECO:0000256" key="10">
    <source>
        <dbReference type="ARBA" id="ARBA00022840"/>
    </source>
</evidence>
<dbReference type="InterPro" id="IPR000014">
    <property type="entry name" value="PAS"/>
</dbReference>
<dbReference type="Gene3D" id="3.30.450.20">
    <property type="entry name" value="PAS domain"/>
    <property type="match status" value="3"/>
</dbReference>
<dbReference type="PROSITE" id="PS50113">
    <property type="entry name" value="PAC"/>
    <property type="match status" value="2"/>
</dbReference>
<dbReference type="SUPFAM" id="SSF47384">
    <property type="entry name" value="Homodimeric domain of signal transducing histidine kinase"/>
    <property type="match status" value="1"/>
</dbReference>
<keyword evidence="13" id="KW-0472">Membrane</keyword>
<dbReference type="Gene3D" id="3.30.565.10">
    <property type="entry name" value="Histidine kinase-like ATPase, C-terminal domain"/>
    <property type="match status" value="1"/>
</dbReference>
<evidence type="ECO:0000256" key="8">
    <source>
        <dbReference type="ARBA" id="ARBA00022741"/>
    </source>
</evidence>
<evidence type="ECO:0000313" key="27">
    <source>
        <dbReference type="Proteomes" id="UP000009071"/>
    </source>
</evidence>
<evidence type="ECO:0000259" key="21">
    <source>
        <dbReference type="PROSITE" id="PS50110"/>
    </source>
</evidence>
<dbReference type="InterPro" id="IPR003661">
    <property type="entry name" value="HisK_dim/P_dom"/>
</dbReference>
<dbReference type="Gene3D" id="3.40.50.2300">
    <property type="match status" value="1"/>
</dbReference>
<dbReference type="EMBL" id="AP010904">
    <property type="protein sequence ID" value="BAH76355.1"/>
    <property type="molecule type" value="Genomic_DNA"/>
</dbReference>
<dbReference type="PANTHER" id="PTHR45339:SF1">
    <property type="entry name" value="HYBRID SIGNAL TRANSDUCTION HISTIDINE KINASE J"/>
    <property type="match status" value="1"/>
</dbReference>
<dbReference type="InterPro" id="IPR036097">
    <property type="entry name" value="HisK_dim/P_sf"/>
</dbReference>
<dbReference type="PROSITE" id="PS50112">
    <property type="entry name" value="PAS"/>
    <property type="match status" value="1"/>
</dbReference>
<dbReference type="SMART" id="SM00086">
    <property type="entry name" value="PAC"/>
    <property type="match status" value="2"/>
</dbReference>
<evidence type="ECO:0000256" key="18">
    <source>
        <dbReference type="SAM" id="Coils"/>
    </source>
</evidence>
<keyword evidence="9" id="KW-0418">Kinase</keyword>
<gene>
    <name evidence="26" type="ordered locus">DMR_28640</name>
</gene>
<feature type="domain" description="PAS" evidence="22">
    <location>
        <begin position="485"/>
        <end position="527"/>
    </location>
</feature>
<feature type="domain" description="HAMP" evidence="24">
    <location>
        <begin position="308"/>
        <end position="361"/>
    </location>
</feature>
<dbReference type="eggNOG" id="COG4251">
    <property type="taxonomic scope" value="Bacteria"/>
</dbReference>
<evidence type="ECO:0000256" key="1">
    <source>
        <dbReference type="ARBA" id="ARBA00000085"/>
    </source>
</evidence>
<evidence type="ECO:0000256" key="11">
    <source>
        <dbReference type="ARBA" id="ARBA00022989"/>
    </source>
</evidence>
<dbReference type="Proteomes" id="UP000009071">
    <property type="component" value="Chromosome"/>
</dbReference>
<dbReference type="PROSITE" id="PS50894">
    <property type="entry name" value="HPT"/>
    <property type="match status" value="1"/>
</dbReference>
<dbReference type="CDD" id="cd00130">
    <property type="entry name" value="PAS"/>
    <property type="match status" value="1"/>
</dbReference>
<dbReference type="AlphaFoldDB" id="C4XHI1"/>
<dbReference type="SUPFAM" id="SSF52172">
    <property type="entry name" value="CheY-like"/>
    <property type="match status" value="1"/>
</dbReference>
<dbReference type="GO" id="GO:0000155">
    <property type="term" value="F:phosphorelay sensor kinase activity"/>
    <property type="evidence" value="ECO:0007669"/>
    <property type="project" value="InterPro"/>
</dbReference>